<dbReference type="Gene3D" id="1.20.970.10">
    <property type="entry name" value="Transferase, Pyrimidine Nucleoside Phosphorylase, Chain C"/>
    <property type="match status" value="1"/>
</dbReference>
<feature type="binding site" evidence="10">
    <location>
        <position position="303"/>
    </location>
    <ligand>
        <name>anthranilate</name>
        <dbReference type="ChEBI" id="CHEBI:16567"/>
        <label>1</label>
    </ligand>
</feature>
<comment type="pathway">
    <text evidence="1 10">Amino-acid biosynthesis; L-tryptophan biosynthesis; L-tryptophan from chorismate: step 2/5.</text>
</comment>
<dbReference type="GO" id="GO:0000162">
    <property type="term" value="P:L-tryptophan biosynthetic process"/>
    <property type="evidence" value="ECO:0007669"/>
    <property type="project" value="UniProtKB-UniRule"/>
</dbReference>
<dbReference type="InterPro" id="IPR017459">
    <property type="entry name" value="Glycosyl_Trfase_fam3_N_dom"/>
</dbReference>
<dbReference type="GO" id="GO:0005829">
    <property type="term" value="C:cytosol"/>
    <property type="evidence" value="ECO:0007669"/>
    <property type="project" value="TreeGrafter"/>
</dbReference>
<keyword evidence="10" id="KW-0460">Magnesium</keyword>
<dbReference type="SUPFAM" id="SSF47648">
    <property type="entry name" value="Nucleoside phosphorylase/phosphoribosyltransferase N-terminal domain"/>
    <property type="match status" value="1"/>
</dbReference>
<evidence type="ECO:0000313" key="14">
    <source>
        <dbReference type="EMBL" id="SHJ54593.1"/>
    </source>
</evidence>
<evidence type="ECO:0000256" key="1">
    <source>
        <dbReference type="ARBA" id="ARBA00004907"/>
    </source>
</evidence>
<keyword evidence="7 10" id="KW-0057">Aromatic amino acid biosynthesis</keyword>
<dbReference type="PRINTS" id="PR00096">
    <property type="entry name" value="GATASE"/>
</dbReference>
<feature type="domain" description="Glutamine amidotransferase" evidence="11">
    <location>
        <begin position="3"/>
        <end position="185"/>
    </location>
</feature>
<dbReference type="EMBL" id="FRAD01000004">
    <property type="protein sequence ID" value="SHJ54593.1"/>
    <property type="molecule type" value="Genomic_DNA"/>
</dbReference>
<dbReference type="FunFam" id="3.40.50.880:FF:000003">
    <property type="entry name" value="Anthranilate synthase component II"/>
    <property type="match status" value="1"/>
</dbReference>
<protein>
    <recommendedName>
        <fullName evidence="10">Anthranilate phosphoribosyltransferase</fullName>
        <ecNumber evidence="10">2.4.2.18</ecNumber>
    </recommendedName>
</protein>
<name>A0A1M6K6X2_9CLOT</name>
<dbReference type="PANTHER" id="PTHR43285:SF2">
    <property type="entry name" value="ANTHRANILATE PHOSPHORIBOSYLTRANSFERASE"/>
    <property type="match status" value="1"/>
</dbReference>
<comment type="caution">
    <text evidence="10">Lacks conserved residue(s) required for the propagation of feature annotation.</text>
</comment>
<sequence length="533" mass="58729">MILIIDNYDSFTYNLYQYFGEIYKEVQVVKNDKITIDEIEKMCPSAIVFSPGPGRPEDTGICREVIAAFKGKIPMLGICIGHQLIGQYFGAKVIQSDKIVHGKISMVNHNGNGIFSDVKSPMKAMRYHSLIVDRSSIPQELQIIAEAEDGTVMGLKHREYNIYGVQFHPESILTEDGKKIIKNFLEGLQMCKNFKEYTEKLLNREDLSREESRGAMKQIMSGKLTESEMGSFLACMRMKGETEEEILGFVEAIKGYDEEFDIQGEYAIDTCGTGGDGGKTFNISTVVAIIAASAGIKVAKHGNRAVSGKSGSADVLAALGIDIQMPEEQSMGCFHETNMTFLFAPQYHKAMKNVAQVRKNLGFRTIFNMLGPIINPAPIKGQIMGIYDGRATEIIAKVLSGLGRERTMVVHGDDGLDEISLSAGTKITELRDGKIRTYHIEPEDFGFQKVAIEEVAGGSAEDNSKIILDILKGEKGAKRDIVVLNAAAALYVGKKVGDLKEGVQMAEELIDSGKAYECLNKMVRYHQSVKVVI</sequence>
<evidence type="ECO:0000256" key="5">
    <source>
        <dbReference type="ARBA" id="ARBA00022822"/>
    </source>
</evidence>
<dbReference type="HAMAP" id="MF_00211">
    <property type="entry name" value="TrpD"/>
    <property type="match status" value="1"/>
</dbReference>
<dbReference type="InterPro" id="IPR006221">
    <property type="entry name" value="TrpG/PapA_dom"/>
</dbReference>
<dbReference type="Pfam" id="PF00591">
    <property type="entry name" value="Glycos_transf_3"/>
    <property type="match status" value="1"/>
</dbReference>
<dbReference type="PROSITE" id="PS51273">
    <property type="entry name" value="GATASE_TYPE_1"/>
    <property type="match status" value="1"/>
</dbReference>
<feature type="binding site" evidence="10">
    <location>
        <begin position="300"/>
        <end position="308"/>
    </location>
    <ligand>
        <name>5-phospho-alpha-D-ribose 1-diphosphate</name>
        <dbReference type="ChEBI" id="CHEBI:58017"/>
    </ligand>
</feature>
<dbReference type="OrthoDB" id="9806430at2"/>
<dbReference type="InterPro" id="IPR000312">
    <property type="entry name" value="Glycosyl_Trfase_fam3"/>
</dbReference>
<reference evidence="14 15" key="1">
    <citation type="submission" date="2016-11" db="EMBL/GenBank/DDBJ databases">
        <authorList>
            <person name="Jaros S."/>
            <person name="Januszkiewicz K."/>
            <person name="Wedrychowicz H."/>
        </authorList>
    </citation>
    <scope>NUCLEOTIDE SEQUENCE [LARGE SCALE GENOMIC DNA]</scope>
    <source>
        <strain evidence="14 15">DSM 3090</strain>
    </source>
</reference>
<feature type="binding site" evidence="10">
    <location>
        <position position="418"/>
    </location>
    <ligand>
        <name>Mg(2+)</name>
        <dbReference type="ChEBI" id="CHEBI:18420"/>
        <label>2</label>
    </ligand>
</feature>
<dbReference type="SUPFAM" id="SSF52418">
    <property type="entry name" value="Nucleoside phosphorylase/phosphoribosyltransferase catalytic domain"/>
    <property type="match status" value="1"/>
</dbReference>
<keyword evidence="3 10" id="KW-0328">Glycosyltransferase</keyword>
<feature type="domain" description="Glycosyl transferase family 3" evidence="12">
    <location>
        <begin position="267"/>
        <end position="516"/>
    </location>
</feature>
<dbReference type="CDD" id="cd01743">
    <property type="entry name" value="GATase1_Anthranilate_Synthase"/>
    <property type="match status" value="1"/>
</dbReference>
<keyword evidence="6" id="KW-0315">Glutamine amidotransferase</keyword>
<gene>
    <name evidence="10" type="primary">trpD</name>
    <name evidence="14" type="ORF">SAMN02745248_00354</name>
</gene>
<dbReference type="RefSeq" id="WP_072901657.1">
    <property type="nucleotide sequence ID" value="NZ_FRAD01000004.1"/>
</dbReference>
<dbReference type="InterPro" id="IPR017926">
    <property type="entry name" value="GATASE"/>
</dbReference>
<feature type="binding site" evidence="10">
    <location>
        <position position="417"/>
    </location>
    <ligand>
        <name>Mg(2+)</name>
        <dbReference type="ChEBI" id="CHEBI:18420"/>
        <label>2</label>
    </ligand>
</feature>
<keyword evidence="4 10" id="KW-0808">Transferase</keyword>
<dbReference type="PANTHER" id="PTHR43285">
    <property type="entry name" value="ANTHRANILATE PHOSPHORIBOSYLTRANSFERASE"/>
    <property type="match status" value="1"/>
</dbReference>
<keyword evidence="2 10" id="KW-0028">Amino-acid biosynthesis</keyword>
<dbReference type="NCBIfam" id="TIGR00566">
    <property type="entry name" value="trpG_papA"/>
    <property type="match status" value="1"/>
</dbReference>
<dbReference type="InterPro" id="IPR005940">
    <property type="entry name" value="Anthranilate_Pribosyl_Tfrase"/>
</dbReference>
<keyword evidence="10" id="KW-0479">Metal-binding</keyword>
<feature type="binding site" evidence="10">
    <location>
        <position position="418"/>
    </location>
    <ligand>
        <name>Mg(2+)</name>
        <dbReference type="ChEBI" id="CHEBI:18420"/>
        <label>1</label>
    </ligand>
</feature>
<feature type="binding site" evidence="10">
    <location>
        <position position="272"/>
    </location>
    <ligand>
        <name>anthranilate</name>
        <dbReference type="ChEBI" id="CHEBI:16567"/>
        <label>1</label>
    </ligand>
</feature>
<dbReference type="InterPro" id="IPR029062">
    <property type="entry name" value="Class_I_gatase-like"/>
</dbReference>
<comment type="similarity">
    <text evidence="10">Belongs to the anthranilate phosphoribosyltransferase family.</text>
</comment>
<dbReference type="FunFam" id="3.40.1030.10:FF:000002">
    <property type="entry name" value="Anthranilate phosphoribosyltransferase"/>
    <property type="match status" value="1"/>
</dbReference>
<comment type="subunit">
    <text evidence="10">Homodimer.</text>
</comment>
<dbReference type="Pfam" id="PF02885">
    <property type="entry name" value="Glycos_trans_3N"/>
    <property type="match status" value="1"/>
</dbReference>
<dbReference type="Pfam" id="PF00117">
    <property type="entry name" value="GATase"/>
    <property type="match status" value="1"/>
</dbReference>
<evidence type="ECO:0000256" key="2">
    <source>
        <dbReference type="ARBA" id="ARBA00022605"/>
    </source>
</evidence>
<dbReference type="NCBIfam" id="TIGR01245">
    <property type="entry name" value="trpD"/>
    <property type="match status" value="1"/>
</dbReference>
<feature type="binding site" evidence="10">
    <location>
        <begin position="275"/>
        <end position="276"/>
    </location>
    <ligand>
        <name>5-phospho-alpha-D-ribose 1-diphosphate</name>
        <dbReference type="ChEBI" id="CHEBI:58017"/>
    </ligand>
</feature>
<evidence type="ECO:0000256" key="3">
    <source>
        <dbReference type="ARBA" id="ARBA00022676"/>
    </source>
</evidence>
<evidence type="ECO:0000256" key="9">
    <source>
        <dbReference type="ARBA" id="ARBA00061188"/>
    </source>
</evidence>
<comment type="catalytic activity">
    <reaction evidence="8 10">
        <text>N-(5-phospho-beta-D-ribosyl)anthranilate + diphosphate = 5-phospho-alpha-D-ribose 1-diphosphate + anthranilate</text>
        <dbReference type="Rhea" id="RHEA:11768"/>
        <dbReference type="ChEBI" id="CHEBI:16567"/>
        <dbReference type="ChEBI" id="CHEBI:18277"/>
        <dbReference type="ChEBI" id="CHEBI:33019"/>
        <dbReference type="ChEBI" id="CHEBI:58017"/>
        <dbReference type="EC" id="2.4.2.18"/>
    </reaction>
</comment>
<feature type="binding site" evidence="10">
    <location>
        <position position="312"/>
    </location>
    <ligand>
        <name>5-phospho-alpha-D-ribose 1-diphosphate</name>
        <dbReference type="ChEBI" id="CHEBI:58017"/>
    </ligand>
</feature>
<evidence type="ECO:0000256" key="10">
    <source>
        <dbReference type="HAMAP-Rule" id="MF_00211"/>
    </source>
</evidence>
<dbReference type="InterPro" id="IPR035902">
    <property type="entry name" value="Nuc_phospho_transferase"/>
</dbReference>
<dbReference type="PRINTS" id="PR00099">
    <property type="entry name" value="CPSGATASE"/>
</dbReference>
<dbReference type="InterPro" id="IPR036320">
    <property type="entry name" value="Glycosyl_Trfase_fam3_N_dom_sf"/>
</dbReference>
<evidence type="ECO:0000256" key="4">
    <source>
        <dbReference type="ARBA" id="ARBA00022679"/>
    </source>
</evidence>
<feature type="binding site" evidence="10">
    <location>
        <position position="358"/>
    </location>
    <ligand>
        <name>anthranilate</name>
        <dbReference type="ChEBI" id="CHEBI:16567"/>
        <label>2</label>
    </ligand>
</feature>
<comment type="cofactor">
    <cofactor evidence="10">
        <name>Mg(2+)</name>
        <dbReference type="ChEBI" id="CHEBI:18420"/>
    </cofactor>
    <text evidence="10">Binds 2 magnesium ions per monomer.</text>
</comment>
<feature type="binding site" evidence="10">
    <location>
        <position position="280"/>
    </location>
    <ligand>
        <name>5-phospho-alpha-D-ribose 1-diphosphate</name>
        <dbReference type="ChEBI" id="CHEBI:58017"/>
    </ligand>
</feature>
<evidence type="ECO:0000313" key="15">
    <source>
        <dbReference type="Proteomes" id="UP000183952"/>
    </source>
</evidence>
<dbReference type="STRING" id="1121331.SAMN02745248_00354"/>
<feature type="binding site" evidence="10">
    <location>
        <begin position="282"/>
        <end position="285"/>
    </location>
    <ligand>
        <name>5-phospho-alpha-D-ribose 1-diphosphate</name>
        <dbReference type="ChEBI" id="CHEBI:58017"/>
    </ligand>
</feature>
<evidence type="ECO:0000256" key="8">
    <source>
        <dbReference type="ARBA" id="ARBA00052328"/>
    </source>
</evidence>
<evidence type="ECO:0000259" key="12">
    <source>
        <dbReference type="Pfam" id="PF00591"/>
    </source>
</evidence>
<dbReference type="EC" id="2.4.2.18" evidence="10"/>
<evidence type="ECO:0000259" key="13">
    <source>
        <dbReference type="Pfam" id="PF02885"/>
    </source>
</evidence>
<evidence type="ECO:0000259" key="11">
    <source>
        <dbReference type="Pfam" id="PF00117"/>
    </source>
</evidence>
<comment type="function">
    <text evidence="10">Catalyzes the transfer of the phosphoribosyl group of 5-phosphorylribose-1-pyrophosphate (PRPP) to anthranilate to yield N-(5'-phosphoribosyl)-anthranilate (PRA).</text>
</comment>
<dbReference type="PRINTS" id="PR00097">
    <property type="entry name" value="ANTSNTHASEII"/>
</dbReference>
<feature type="binding site" evidence="10">
    <location>
        <position position="284"/>
    </location>
    <ligand>
        <name>Mg(2+)</name>
        <dbReference type="ChEBI" id="CHEBI:18420"/>
        <label>1</label>
    </ligand>
</feature>
<dbReference type="GO" id="GO:0000287">
    <property type="term" value="F:magnesium ion binding"/>
    <property type="evidence" value="ECO:0007669"/>
    <property type="project" value="UniProtKB-UniRule"/>
</dbReference>
<dbReference type="GO" id="GO:0004048">
    <property type="term" value="F:anthranilate phosphoribosyltransferase activity"/>
    <property type="evidence" value="ECO:0007669"/>
    <property type="project" value="UniProtKB-UniRule"/>
</dbReference>
<dbReference type="SUPFAM" id="SSF52317">
    <property type="entry name" value="Class I glutamine amidotransferase-like"/>
    <property type="match status" value="1"/>
</dbReference>
<keyword evidence="15" id="KW-1185">Reference proteome</keyword>
<dbReference type="Gene3D" id="3.40.1030.10">
    <property type="entry name" value="Nucleoside phosphorylase/phosphoribosyltransferase catalytic domain"/>
    <property type="match status" value="1"/>
</dbReference>
<dbReference type="UniPathway" id="UPA00035">
    <property type="reaction ID" value="UER00041"/>
</dbReference>
<feature type="domain" description="Glycosyl transferase family 3 N-terminal" evidence="13">
    <location>
        <begin position="195"/>
        <end position="253"/>
    </location>
</feature>
<proteinExistence type="inferred from homology"/>
<dbReference type="AlphaFoldDB" id="A0A1M6K6X2"/>
<keyword evidence="5 10" id="KW-0822">Tryptophan biosynthesis</keyword>
<dbReference type="Gene3D" id="3.40.50.880">
    <property type="match status" value="1"/>
</dbReference>
<accession>A0A1M6K6X2</accession>
<dbReference type="NCBIfam" id="NF011201">
    <property type="entry name" value="PRK14607.1"/>
    <property type="match status" value="1"/>
</dbReference>
<evidence type="ECO:0000256" key="7">
    <source>
        <dbReference type="ARBA" id="ARBA00023141"/>
    </source>
</evidence>
<feature type="binding site" evidence="10">
    <location>
        <position position="272"/>
    </location>
    <ligand>
        <name>5-phospho-alpha-D-ribose 1-diphosphate</name>
        <dbReference type="ChEBI" id="CHEBI:58017"/>
    </ligand>
</feature>
<comment type="similarity">
    <text evidence="9">In the C-terminal section; belongs to the anthranilate phosphoribosyltransferase family.</text>
</comment>
<evidence type="ECO:0000256" key="6">
    <source>
        <dbReference type="ARBA" id="ARBA00022962"/>
    </source>
</evidence>
<dbReference type="Proteomes" id="UP000183952">
    <property type="component" value="Unassembled WGS sequence"/>
</dbReference>
<organism evidence="14 15">
    <name type="scientific">Hathewaya proteolytica DSM 3090</name>
    <dbReference type="NCBI Taxonomy" id="1121331"/>
    <lineage>
        <taxon>Bacteria</taxon>
        <taxon>Bacillati</taxon>
        <taxon>Bacillota</taxon>
        <taxon>Clostridia</taxon>
        <taxon>Eubacteriales</taxon>
        <taxon>Clostridiaceae</taxon>
        <taxon>Hathewaya</taxon>
    </lineage>
</organism>